<dbReference type="InterPro" id="IPR012133">
    <property type="entry name" value="Alpha-hydoxy_acid_DH_FMN"/>
</dbReference>
<evidence type="ECO:0000313" key="7">
    <source>
        <dbReference type="EMBL" id="UWP87590.1"/>
    </source>
</evidence>
<keyword evidence="2" id="KW-0285">Flavoprotein</keyword>
<evidence type="ECO:0000313" key="8">
    <source>
        <dbReference type="Proteomes" id="UP001059617"/>
    </source>
</evidence>
<dbReference type="PANTHER" id="PTHR10578:SF107">
    <property type="entry name" value="2-HYDROXYACID OXIDASE 1"/>
    <property type="match status" value="1"/>
</dbReference>
<dbReference type="PROSITE" id="PS00557">
    <property type="entry name" value="FMN_HYDROXY_ACID_DH_1"/>
    <property type="match status" value="1"/>
</dbReference>
<evidence type="ECO:0000259" key="6">
    <source>
        <dbReference type="PROSITE" id="PS51349"/>
    </source>
</evidence>
<feature type="domain" description="FMN hydroxy acid dehydrogenase" evidence="6">
    <location>
        <begin position="1"/>
        <end position="365"/>
    </location>
</feature>
<keyword evidence="8" id="KW-1185">Reference proteome</keyword>
<evidence type="ECO:0000256" key="1">
    <source>
        <dbReference type="ARBA" id="ARBA00001917"/>
    </source>
</evidence>
<reference evidence="7" key="1">
    <citation type="submission" date="2021-04" db="EMBL/GenBank/DDBJ databases">
        <authorList>
            <person name="Hartkoorn R.C."/>
            <person name="Beaudoing E."/>
            <person name="Hot D."/>
        </authorList>
    </citation>
    <scope>NUCLEOTIDE SEQUENCE</scope>
    <source>
        <strain evidence="7">NRRL B-16292</strain>
    </source>
</reference>
<accession>A0ABY5WDG0</accession>
<dbReference type="InterPro" id="IPR008259">
    <property type="entry name" value="FMN_hydac_DH_AS"/>
</dbReference>
<name>A0ABY5WDG0_9ACTN</name>
<comment type="cofactor">
    <cofactor evidence="1">
        <name>FMN</name>
        <dbReference type="ChEBI" id="CHEBI:58210"/>
    </cofactor>
</comment>
<dbReference type="Pfam" id="PF01070">
    <property type="entry name" value="FMN_dh"/>
    <property type="match status" value="1"/>
</dbReference>
<dbReference type="CDD" id="cd02809">
    <property type="entry name" value="alpha_hydroxyacid_oxid_FMN"/>
    <property type="match status" value="1"/>
</dbReference>
<dbReference type="PROSITE" id="PS51349">
    <property type="entry name" value="FMN_HYDROXY_ACID_DH_2"/>
    <property type="match status" value="1"/>
</dbReference>
<protein>
    <submittedName>
        <fullName evidence="7">Alpha-hydroxy-acid oxidizing protein</fullName>
    </submittedName>
</protein>
<dbReference type="InterPro" id="IPR037396">
    <property type="entry name" value="FMN_HAD"/>
</dbReference>
<dbReference type="Gene3D" id="3.20.20.70">
    <property type="entry name" value="Aldolase class I"/>
    <property type="match status" value="1"/>
</dbReference>
<dbReference type="Proteomes" id="UP001059617">
    <property type="component" value="Chromosome"/>
</dbReference>
<proteinExistence type="inferred from homology"/>
<sequence>MAWAYIDGGSEDQLTLRANRDAFARYSLRSHVLSGHKPTDIGVDLFGTRLDLPILLAPTGFSALAHWTGELAAARAAEKAGTRAILSTAASYSPEEIAQGTEQDHWYQLYPWVNPATGDRELVSSLLRRAERSGFAALAITVDVPVVGNREGERRVGMGLRPVVTPGRLASALIRPKWTTNFLLHRRVGARALVDGGGTGSAVRSARVQHYHMRPELNWDDLAWVRDNWQKPMLIKGVLDPDDAQRAVDLGLDGVIVSNHGGRQLDGAPASLDALPAIAERLQGRVPIILDSGVRRGVDVIKALSLGATAVAIGRPYLYGLAVGGERGVRDVLEILRAEVLRALTLMGRPGLSSLSRDSLIDSPGLR</sequence>
<evidence type="ECO:0000256" key="2">
    <source>
        <dbReference type="ARBA" id="ARBA00022630"/>
    </source>
</evidence>
<evidence type="ECO:0000256" key="3">
    <source>
        <dbReference type="ARBA" id="ARBA00022643"/>
    </source>
</evidence>
<evidence type="ECO:0000256" key="4">
    <source>
        <dbReference type="ARBA" id="ARBA00023002"/>
    </source>
</evidence>
<dbReference type="InterPro" id="IPR000262">
    <property type="entry name" value="FMN-dep_DH"/>
</dbReference>
<reference evidence="7" key="2">
    <citation type="submission" date="2022-09" db="EMBL/GenBank/DDBJ databases">
        <title>Biosynthetic gene clusters of Dactylosporangioum fulvum.</title>
        <authorList>
            <person name="Caradec T."/>
        </authorList>
    </citation>
    <scope>NUCLEOTIDE SEQUENCE</scope>
    <source>
        <strain evidence="7">NRRL B-16292</strain>
    </source>
</reference>
<evidence type="ECO:0000256" key="5">
    <source>
        <dbReference type="ARBA" id="ARBA00024042"/>
    </source>
</evidence>
<dbReference type="PIRSF" id="PIRSF000138">
    <property type="entry name" value="Al-hdrx_acd_dh"/>
    <property type="match status" value="1"/>
</dbReference>
<comment type="similarity">
    <text evidence="5">Belongs to the FMN-dependent alpha-hydroxy acid dehydrogenase family.</text>
</comment>
<keyword evidence="4" id="KW-0560">Oxidoreductase</keyword>
<dbReference type="InterPro" id="IPR013785">
    <property type="entry name" value="Aldolase_TIM"/>
</dbReference>
<organism evidence="7 8">
    <name type="scientific">Dactylosporangium fulvum</name>
    <dbReference type="NCBI Taxonomy" id="53359"/>
    <lineage>
        <taxon>Bacteria</taxon>
        <taxon>Bacillati</taxon>
        <taxon>Actinomycetota</taxon>
        <taxon>Actinomycetes</taxon>
        <taxon>Micromonosporales</taxon>
        <taxon>Micromonosporaceae</taxon>
        <taxon>Dactylosporangium</taxon>
    </lineage>
</organism>
<dbReference type="PANTHER" id="PTHR10578">
    <property type="entry name" value="S -2-HYDROXY-ACID OXIDASE-RELATED"/>
    <property type="match status" value="1"/>
</dbReference>
<dbReference type="EMBL" id="CP073720">
    <property type="protein sequence ID" value="UWP87590.1"/>
    <property type="molecule type" value="Genomic_DNA"/>
</dbReference>
<gene>
    <name evidence="7" type="ORF">Dfulv_33720</name>
</gene>
<keyword evidence="3" id="KW-0288">FMN</keyword>
<dbReference type="SUPFAM" id="SSF51395">
    <property type="entry name" value="FMN-linked oxidoreductases"/>
    <property type="match status" value="1"/>
</dbReference>
<dbReference type="RefSeq" id="WP_259868567.1">
    <property type="nucleotide sequence ID" value="NZ_CP073720.1"/>
</dbReference>